<sequence length="118" mass="12971">MKKIEDILERLLTQTREIPANDRVPYAFEKRIMAHIKETPAALADVWSAWAQSLWKAVVPCLAVLVMVAVWMKAPTDGTGATTPQGNAAPVVANFEAPTDEDLESIVMLAIDPNELDK</sequence>
<dbReference type="AlphaFoldDB" id="A0A382L9L5"/>
<proteinExistence type="predicted"/>
<name>A0A382L9L5_9ZZZZ</name>
<protein>
    <submittedName>
        <fullName evidence="1">Uncharacterized protein</fullName>
    </submittedName>
</protein>
<organism evidence="1">
    <name type="scientific">marine metagenome</name>
    <dbReference type="NCBI Taxonomy" id="408172"/>
    <lineage>
        <taxon>unclassified sequences</taxon>
        <taxon>metagenomes</taxon>
        <taxon>ecological metagenomes</taxon>
    </lineage>
</organism>
<evidence type="ECO:0000313" key="1">
    <source>
        <dbReference type="EMBL" id="SVC32703.1"/>
    </source>
</evidence>
<gene>
    <name evidence="1" type="ORF">METZ01_LOCUS285557</name>
</gene>
<reference evidence="1" key="1">
    <citation type="submission" date="2018-05" db="EMBL/GenBank/DDBJ databases">
        <authorList>
            <person name="Lanie J.A."/>
            <person name="Ng W.-L."/>
            <person name="Kazmierczak K.M."/>
            <person name="Andrzejewski T.M."/>
            <person name="Davidsen T.M."/>
            <person name="Wayne K.J."/>
            <person name="Tettelin H."/>
            <person name="Glass J.I."/>
            <person name="Rusch D."/>
            <person name="Podicherti R."/>
            <person name="Tsui H.-C.T."/>
            <person name="Winkler M.E."/>
        </authorList>
    </citation>
    <scope>NUCLEOTIDE SEQUENCE</scope>
</reference>
<dbReference type="EMBL" id="UINC01085294">
    <property type="protein sequence ID" value="SVC32703.1"/>
    <property type="molecule type" value="Genomic_DNA"/>
</dbReference>
<accession>A0A382L9L5</accession>